<keyword evidence="1" id="KW-0472">Membrane</keyword>
<feature type="transmembrane region" description="Helical" evidence="1">
    <location>
        <begin position="12"/>
        <end position="31"/>
    </location>
</feature>
<dbReference type="GO" id="GO:0016020">
    <property type="term" value="C:membrane"/>
    <property type="evidence" value="ECO:0007669"/>
    <property type="project" value="TreeGrafter"/>
</dbReference>
<keyword evidence="4" id="KW-1185">Reference proteome</keyword>
<name>A0A4Z0GWM3_9BACI</name>
<dbReference type="InterPro" id="IPR002509">
    <property type="entry name" value="NODB_dom"/>
</dbReference>
<keyword evidence="1" id="KW-0812">Transmembrane</keyword>
<dbReference type="Proteomes" id="UP000297982">
    <property type="component" value="Unassembled WGS sequence"/>
</dbReference>
<evidence type="ECO:0000313" key="3">
    <source>
        <dbReference type="EMBL" id="TGB00876.1"/>
    </source>
</evidence>
<protein>
    <submittedName>
        <fullName evidence="3">Polysaccharide deacetylase family sporulation protein PdaB</fullName>
    </submittedName>
</protein>
<dbReference type="InterPro" id="IPR014132">
    <property type="entry name" value="PdaB-like"/>
</dbReference>
<evidence type="ECO:0000259" key="2">
    <source>
        <dbReference type="PROSITE" id="PS51677"/>
    </source>
</evidence>
<dbReference type="PROSITE" id="PS51677">
    <property type="entry name" value="NODB"/>
    <property type="match status" value="1"/>
</dbReference>
<dbReference type="AlphaFoldDB" id="A0A4Z0GWM3"/>
<keyword evidence="1" id="KW-1133">Transmembrane helix</keyword>
<evidence type="ECO:0000256" key="1">
    <source>
        <dbReference type="SAM" id="Phobius"/>
    </source>
</evidence>
<reference evidence="3 4" key="1">
    <citation type="journal article" date="2003" name="Int. J. Syst. Evol. Microbiol.">
        <title>Halobacillus salinus sp. nov., isolated from a salt lake on the coast of the East Sea in Korea.</title>
        <authorList>
            <person name="Yoon J.H."/>
            <person name="Kang K.H."/>
            <person name="Park Y.H."/>
        </authorList>
    </citation>
    <scope>NUCLEOTIDE SEQUENCE [LARGE SCALE GENOMIC DNA]</scope>
    <source>
        <strain evidence="3 4">HSL-3</strain>
    </source>
</reference>
<dbReference type="InterPro" id="IPR050248">
    <property type="entry name" value="Polysacc_deacetylase_ArnD"/>
</dbReference>
<dbReference type="SUPFAM" id="SSF88713">
    <property type="entry name" value="Glycoside hydrolase/deacetylase"/>
    <property type="match status" value="1"/>
</dbReference>
<dbReference type="Pfam" id="PF01522">
    <property type="entry name" value="Polysacc_deac_1"/>
    <property type="match status" value="1"/>
</dbReference>
<dbReference type="GO" id="GO:0016810">
    <property type="term" value="F:hydrolase activity, acting on carbon-nitrogen (but not peptide) bonds"/>
    <property type="evidence" value="ECO:0007669"/>
    <property type="project" value="InterPro"/>
</dbReference>
<dbReference type="GO" id="GO:0005975">
    <property type="term" value="P:carbohydrate metabolic process"/>
    <property type="evidence" value="ECO:0007669"/>
    <property type="project" value="InterPro"/>
</dbReference>
<dbReference type="STRING" id="192814.GCA_900166575_03913"/>
<feature type="domain" description="NodB homology" evidence="2">
    <location>
        <begin position="56"/>
        <end position="235"/>
    </location>
</feature>
<accession>A0A4Z0GWM3</accession>
<dbReference type="Gene3D" id="3.20.20.370">
    <property type="entry name" value="Glycoside hydrolase/deacetylase"/>
    <property type="match status" value="1"/>
</dbReference>
<dbReference type="PANTHER" id="PTHR10587:SF128">
    <property type="entry name" value="POLYSACCHARIDE DEACETYLASE PDAB-RELATED"/>
    <property type="match status" value="1"/>
</dbReference>
<sequence>MVFYSLKADRWKRYGVVVVLSLFCALFLWIGRFNQQPVFQNNGELRALSQGSEDLSFVALTFNISWGSDKVQEILKQLEAHQVQATFFLSGSWAERHPDIVKDIHEGKHEIGMMGYDYESYLEMKPEHVSQDLNKAKEAFEKLGFEDVKWIRPPHGHIDKEVLKRIDEAGLQAVQWSINPRDWENPGTNQIIDQVMNKGSKGDIILMHASDSVKQTPKALKVILPGLKQKGLEFVSISELVSGSETKTTQVN</sequence>
<proteinExistence type="predicted"/>
<dbReference type="InterPro" id="IPR011330">
    <property type="entry name" value="Glyco_hydro/deAcase_b/a-brl"/>
</dbReference>
<comment type="caution">
    <text evidence="3">The sequence shown here is derived from an EMBL/GenBank/DDBJ whole genome shotgun (WGS) entry which is preliminary data.</text>
</comment>
<dbReference type="EMBL" id="SRJC01000009">
    <property type="protein sequence ID" value="TGB00876.1"/>
    <property type="molecule type" value="Genomic_DNA"/>
</dbReference>
<dbReference type="PANTHER" id="PTHR10587">
    <property type="entry name" value="GLYCOSYL TRANSFERASE-RELATED"/>
    <property type="match status" value="1"/>
</dbReference>
<dbReference type="NCBIfam" id="TIGR02764">
    <property type="entry name" value="spore_ybaN_pdaB"/>
    <property type="match status" value="1"/>
</dbReference>
<organism evidence="3 4">
    <name type="scientific">Halobacillus salinus</name>
    <dbReference type="NCBI Taxonomy" id="192814"/>
    <lineage>
        <taxon>Bacteria</taxon>
        <taxon>Bacillati</taxon>
        <taxon>Bacillota</taxon>
        <taxon>Bacilli</taxon>
        <taxon>Bacillales</taxon>
        <taxon>Bacillaceae</taxon>
        <taxon>Halobacillus</taxon>
    </lineage>
</organism>
<evidence type="ECO:0000313" key="4">
    <source>
        <dbReference type="Proteomes" id="UP000297982"/>
    </source>
</evidence>
<gene>
    <name evidence="3" type="primary">pdaB</name>
    <name evidence="3" type="ORF">E4663_18505</name>
</gene>